<feature type="transmembrane region" description="Helical" evidence="2">
    <location>
        <begin position="802"/>
        <end position="824"/>
    </location>
</feature>
<sequence>MSKYLSQAKGAVAGMYQATELENKTRHDRNFEATESTLPNIRKAPISEKRPALASNLLSYLGPYNPLPKSITSNDTVWLLDNTAYRNSQTGQWEAEFVAAVFDKQSGVEISTVVADVAEKLGIGKGDAAEARIQERLMPFVQDILPGRTVIVHFGTRETLRLGPGGRNGISSDIKRMLPYGQGGDVVKVVAKVPQGANGVLESKTVYAEPEGWGIISDVDDTIKLTQTSDPIGILRSTFVSDATPITGMPELYAYLQTLVTNTAPWFYLSASPYNLYSFLSDFRQRYYPQGTMILRDASWMNLSGLLSNLTLGTQEYKVDRMSKVHKWFPKRKMILIGDSTQSDPEAYGEIFRKHPGWVHLILIRKVTDIAAVGIESKNEPKRFEKAFKGVPENIWHVFEDPKECYKLVSDAIHRPFQIALFTSRLANRNMANNVSDASQKLVPGTELLLSHKGNQDVIRLIPEPSDNEDDPLNWSTTWKAVVIINQAVFIFITVLTPLSIAPLTPIFTEEFDIGISQVNMLFGAVAMSLGYANFIIVPAANIFGRRPTIIVCSLICTLANVWQALVTSYESFIGARVISGLGAGAVESIMPMVIADVMFLHQRGSWVGLYFWSFSIGIFFGPIISGSIGSAISWRWFFWICTILQAVTTLALVFMMPETMYFRKAKVVSPTSSSIEQSQDLEEPKVESPSLFASSNAGTEDIFSYRKSSRDGNPVRTQTEHIKGRPSRRQFALFIKPTFIHGSFKETIIRDILAPLKIFFYPITLWAGMSFGFASNCFLGLNLTQSQVFAAPPYSFTTAQVGFVNFAFVVGGMIGLLTAGPLSDYVSIYLARRNGGVREPEMRLWVLIPYIVVLLVGMVVTAVGYDRLWSWPIIVVVGYGFVGVEVVSIAAIVIAYAVDCYKQIPGQIMITATVCKNTFGFGMIFFFNDWAARSGFVPPLMMLTGLGVGITAFGTALFLWKGKMFRVWTMGSKIHDL</sequence>
<dbReference type="GO" id="GO:0016020">
    <property type="term" value="C:membrane"/>
    <property type="evidence" value="ECO:0007669"/>
    <property type="project" value="UniProtKB-SubCell"/>
</dbReference>
<feature type="transmembrane region" description="Helical" evidence="2">
    <location>
        <begin position="607"/>
        <end position="625"/>
    </location>
</feature>
<feature type="transmembrane region" description="Helical" evidence="2">
    <location>
        <begin position="845"/>
        <end position="866"/>
    </location>
</feature>
<feature type="transmembrane region" description="Helical" evidence="2">
    <location>
        <begin position="759"/>
        <end position="782"/>
    </location>
</feature>
<keyword evidence="2" id="KW-1133">Transmembrane helix</keyword>
<dbReference type="InterPro" id="IPR036259">
    <property type="entry name" value="MFS_trans_sf"/>
</dbReference>
<dbReference type="eggNOG" id="KOG0255">
    <property type="taxonomic scope" value="Eukaryota"/>
</dbReference>
<dbReference type="PANTHER" id="PTHR28208:SF1">
    <property type="entry name" value="FILAMENT ORGANIZATION PROTEIN APP1-LIKE, PUTATIVE (AFU_ORTHOLOGUE AFUA_1G06650)-RELATED"/>
    <property type="match status" value="1"/>
</dbReference>
<dbReference type="AlphaFoldDB" id="S3DXQ2"/>
<dbReference type="GO" id="GO:0022857">
    <property type="term" value="F:transmembrane transporter activity"/>
    <property type="evidence" value="ECO:0007669"/>
    <property type="project" value="InterPro"/>
</dbReference>
<feature type="transmembrane region" description="Helical" evidence="2">
    <location>
        <begin position="548"/>
        <end position="566"/>
    </location>
</feature>
<feature type="transmembrane region" description="Helical" evidence="2">
    <location>
        <begin position="578"/>
        <end position="600"/>
    </location>
</feature>
<dbReference type="Pfam" id="PF07690">
    <property type="entry name" value="MFS_1"/>
    <property type="match status" value="1"/>
</dbReference>
<accession>S3DXQ2</accession>
<feature type="domain" description="Major facilitator superfamily (MFS) profile" evidence="3">
    <location>
        <begin position="483"/>
        <end position="978"/>
    </location>
</feature>
<name>S3DXQ2_GLAL2</name>
<protein>
    <submittedName>
        <fullName evidence="4">MFS general substrate transporter</fullName>
    </submittedName>
</protein>
<feature type="transmembrane region" description="Helical" evidence="2">
    <location>
        <begin position="941"/>
        <end position="961"/>
    </location>
</feature>
<feature type="transmembrane region" description="Helical" evidence="2">
    <location>
        <begin position="909"/>
        <end position="929"/>
    </location>
</feature>
<keyword evidence="2" id="KW-0472">Membrane</keyword>
<dbReference type="Gene3D" id="1.20.1250.20">
    <property type="entry name" value="MFS general substrate transporter like domains"/>
    <property type="match status" value="1"/>
</dbReference>
<proteinExistence type="predicted"/>
<comment type="subcellular location">
    <subcellularLocation>
        <location evidence="1">Membrane</location>
        <topology evidence="1">Multi-pass membrane protein</topology>
    </subcellularLocation>
</comment>
<dbReference type="RefSeq" id="XP_008082549.1">
    <property type="nucleotide sequence ID" value="XM_008084358.1"/>
</dbReference>
<dbReference type="InterPro" id="IPR052935">
    <property type="entry name" value="Mg2+_PAP"/>
</dbReference>
<dbReference type="Proteomes" id="UP000016922">
    <property type="component" value="Unassembled WGS sequence"/>
</dbReference>
<dbReference type="HOGENOM" id="CLU_304033_0_0_1"/>
<dbReference type="Pfam" id="PF09949">
    <property type="entry name" value="APP1_cat"/>
    <property type="match status" value="1"/>
</dbReference>
<dbReference type="InterPro" id="IPR011701">
    <property type="entry name" value="MFS"/>
</dbReference>
<dbReference type="EMBL" id="KE145363">
    <property type="protein sequence ID" value="EPE31138.1"/>
    <property type="molecule type" value="Genomic_DNA"/>
</dbReference>
<evidence type="ECO:0000256" key="1">
    <source>
        <dbReference type="ARBA" id="ARBA00004141"/>
    </source>
</evidence>
<dbReference type="PROSITE" id="PS50850">
    <property type="entry name" value="MFS"/>
    <property type="match status" value="1"/>
</dbReference>
<feature type="transmembrane region" description="Helical" evidence="2">
    <location>
        <begin position="872"/>
        <end position="897"/>
    </location>
</feature>
<dbReference type="SUPFAM" id="SSF103473">
    <property type="entry name" value="MFS general substrate transporter"/>
    <property type="match status" value="1"/>
</dbReference>
<dbReference type="KEGG" id="glz:GLAREA_04105"/>
<organism evidence="4 5">
    <name type="scientific">Glarea lozoyensis (strain ATCC 20868 / MF5171)</name>
    <dbReference type="NCBI Taxonomy" id="1116229"/>
    <lineage>
        <taxon>Eukaryota</taxon>
        <taxon>Fungi</taxon>
        <taxon>Dikarya</taxon>
        <taxon>Ascomycota</taxon>
        <taxon>Pezizomycotina</taxon>
        <taxon>Leotiomycetes</taxon>
        <taxon>Helotiales</taxon>
        <taxon>Helotiaceae</taxon>
        <taxon>Glarea</taxon>
    </lineage>
</organism>
<feature type="transmembrane region" description="Helical" evidence="2">
    <location>
        <begin position="481"/>
        <end position="501"/>
    </location>
</feature>
<keyword evidence="2" id="KW-0812">Transmembrane</keyword>
<dbReference type="InterPro" id="IPR020846">
    <property type="entry name" value="MFS_dom"/>
</dbReference>
<feature type="transmembrane region" description="Helical" evidence="2">
    <location>
        <begin position="521"/>
        <end position="541"/>
    </location>
</feature>
<dbReference type="InterPro" id="IPR019236">
    <property type="entry name" value="APP1_cat"/>
</dbReference>
<evidence type="ECO:0000313" key="4">
    <source>
        <dbReference type="EMBL" id="EPE31138.1"/>
    </source>
</evidence>
<evidence type="ECO:0000313" key="5">
    <source>
        <dbReference type="Proteomes" id="UP000016922"/>
    </source>
</evidence>
<gene>
    <name evidence="4" type="ORF">GLAREA_04105</name>
</gene>
<keyword evidence="5" id="KW-1185">Reference proteome</keyword>
<dbReference type="PANTHER" id="PTHR28208">
    <property type="entry name" value="PHOSPHATIDATE PHOSPHATASE APP1"/>
    <property type="match status" value="1"/>
</dbReference>
<evidence type="ECO:0000256" key="2">
    <source>
        <dbReference type="SAM" id="Phobius"/>
    </source>
</evidence>
<reference evidence="4 5" key="1">
    <citation type="journal article" date="2013" name="BMC Genomics">
        <title>Genomics-driven discovery of the pneumocandin biosynthetic gene cluster in the fungus Glarea lozoyensis.</title>
        <authorList>
            <person name="Chen L."/>
            <person name="Yue Q."/>
            <person name="Zhang X."/>
            <person name="Xiang M."/>
            <person name="Wang C."/>
            <person name="Li S."/>
            <person name="Che Y."/>
            <person name="Ortiz-Lopez F.J."/>
            <person name="Bills G.F."/>
            <person name="Liu X."/>
            <person name="An Z."/>
        </authorList>
    </citation>
    <scope>NUCLEOTIDE SEQUENCE [LARGE SCALE GENOMIC DNA]</scope>
    <source>
        <strain evidence="5">ATCC 20868 / MF5171</strain>
    </source>
</reference>
<dbReference type="GO" id="GO:0008195">
    <property type="term" value="F:phosphatidate phosphatase activity"/>
    <property type="evidence" value="ECO:0007669"/>
    <property type="project" value="InterPro"/>
</dbReference>
<dbReference type="GO" id="GO:0030479">
    <property type="term" value="C:actin cortical patch"/>
    <property type="evidence" value="ECO:0007669"/>
    <property type="project" value="TreeGrafter"/>
</dbReference>
<dbReference type="OrthoDB" id="414243at2759"/>
<evidence type="ECO:0000259" key="3">
    <source>
        <dbReference type="PROSITE" id="PS50850"/>
    </source>
</evidence>
<dbReference type="GeneID" id="19463160"/>
<feature type="transmembrane region" description="Helical" evidence="2">
    <location>
        <begin position="637"/>
        <end position="657"/>
    </location>
</feature>